<evidence type="ECO:0000313" key="2">
    <source>
        <dbReference type="Proteomes" id="UP001426770"/>
    </source>
</evidence>
<keyword evidence="2" id="KW-1185">Reference proteome</keyword>
<dbReference type="SUPFAM" id="SSF48371">
    <property type="entry name" value="ARM repeat"/>
    <property type="match status" value="4"/>
</dbReference>
<name>A0ABP9WJU1_9MICO</name>
<reference evidence="1 2" key="1">
    <citation type="submission" date="2024-02" db="EMBL/GenBank/DDBJ databases">
        <title>Lysinimicrobium sediminis NBRC 112286.</title>
        <authorList>
            <person name="Ichikawa N."/>
            <person name="Katano-Makiyama Y."/>
            <person name="Hidaka K."/>
        </authorList>
    </citation>
    <scope>NUCLEOTIDE SEQUENCE [LARGE SCALE GENOMIC DNA]</scope>
    <source>
        <strain evidence="1 2">NBRC 112286</strain>
    </source>
</reference>
<dbReference type="InterPro" id="IPR016024">
    <property type="entry name" value="ARM-type_fold"/>
</dbReference>
<proteinExistence type="predicted"/>
<protein>
    <recommendedName>
        <fullName evidence="3">Leucine rich repeat variant</fullName>
    </recommendedName>
</protein>
<dbReference type="RefSeq" id="WP_345379247.1">
    <property type="nucleotide sequence ID" value="NZ_BAABRR010000006.1"/>
</dbReference>
<dbReference type="Gene3D" id="1.25.10.10">
    <property type="entry name" value="Leucine-rich Repeat Variant"/>
    <property type="match status" value="4"/>
</dbReference>
<evidence type="ECO:0000313" key="1">
    <source>
        <dbReference type="EMBL" id="GAA5518911.1"/>
    </source>
</evidence>
<evidence type="ECO:0008006" key="3">
    <source>
        <dbReference type="Google" id="ProtNLM"/>
    </source>
</evidence>
<dbReference type="Proteomes" id="UP001426770">
    <property type="component" value="Unassembled WGS sequence"/>
</dbReference>
<sequence length="845" mass="91084">MSVGVSEADDFALLGHRDAATRAAAAKSLAKRRRLSPALAVFLRADRDVKVRVAAERSLTRTLEGHEVARLLRSDEPEERVLGADAVLDIGTLTALARDPSPLVREVVAQGSPPVDLLMALAHDSSDDVRLAVARDFRSAREVYEILERDQTERVREEALRRRNWRLEHNDDIAAALGLNLHRILSGESGSARGALTVMISAPHTSLRVRLARQPWIPAETLAQWAHDVEPAVVEAVAGNPSTPVSVLALIMESRWGPDPRIAMANVAMRADVRETAWRFPQGIFRDDVLDLPSELLEVIGTNPLTLPRTLARIAEHAGDTVAAALARNPSTPSSTLEWIAKCHADSTEVARALASNPRSSALVYGVLHATRNHARALAGGRSAPSDVLVALADHEDLMVRRSVALNPRTPDAVVERFVDDIEVRAPYLGAPGAPTFVEPLSWQRRGHAERLIAEDCDAAMLPEPRSALEVAGVLVRAHATSEKVHVASSTVPLEPTFVEGILVRDEAPQVRRSLAGSVYASDRQRSRLADDSDESVRASVARYTCDASVLERLARDPSAQVRGECVHNPIAATGVLRALVARVPNHELAYIAQHSEASADLLADLAGSGSSHTREAVAANGRTPVYSLDALAKAPEVEVRRAVAGNSSASPEALATMVADRSDDVRRLVAAHRSTPGAALETLSLESDFEICLLVALHPRSTPGALKRLSRDGRAAIRQAVALHPSAPEVLWTDLVRDADAGVRELARRHMRSSPTERRRVAADESTPADTLAALAADSAVAVREALASNRRTPVDALVTLSKDADQGVRGLLGGRSGLPRAALEHLAHDPVWRIRRAARKRLR</sequence>
<accession>A0ABP9WJU1</accession>
<dbReference type="EMBL" id="BAABRR010000006">
    <property type="protein sequence ID" value="GAA5518911.1"/>
    <property type="molecule type" value="Genomic_DNA"/>
</dbReference>
<gene>
    <name evidence="1" type="ORF">Lsed01_01345</name>
</gene>
<dbReference type="InterPro" id="IPR011989">
    <property type="entry name" value="ARM-like"/>
</dbReference>
<comment type="caution">
    <text evidence="1">The sequence shown here is derived from an EMBL/GenBank/DDBJ whole genome shotgun (WGS) entry which is preliminary data.</text>
</comment>
<organism evidence="1 2">
    <name type="scientific">Demequina sediminis</name>
    <dbReference type="NCBI Taxonomy" id="1930058"/>
    <lineage>
        <taxon>Bacteria</taxon>
        <taxon>Bacillati</taxon>
        <taxon>Actinomycetota</taxon>
        <taxon>Actinomycetes</taxon>
        <taxon>Micrococcales</taxon>
        <taxon>Demequinaceae</taxon>
        <taxon>Demequina</taxon>
    </lineage>
</organism>